<name>A0A2A4X7B2_UNCAE</name>
<dbReference type="NCBIfam" id="NF004123">
    <property type="entry name" value="PRK05610.1"/>
    <property type="match status" value="1"/>
</dbReference>
<dbReference type="PANTHER" id="PTHR10744:SF1">
    <property type="entry name" value="SMALL RIBOSOMAL SUBUNIT PROTEIN US17M"/>
    <property type="match status" value="1"/>
</dbReference>
<sequence length="86" mass="9938">MSSKSTERKLVKATVVSNKMDKTVVLRGERMVPHPIYGKNVKKYKKYYAHCETPLEVGLEVEIKEVRPLSKLKRYIVVSKEKNSSK</sequence>
<dbReference type="InterPro" id="IPR019984">
    <property type="entry name" value="Ribosomal_uS17_bact/chlr"/>
</dbReference>
<reference evidence="8" key="1">
    <citation type="submission" date="2017-08" db="EMBL/GenBank/DDBJ databases">
        <title>A dynamic microbial community with high functional redundancy inhabits the cold, oxic subseafloor aquifer.</title>
        <authorList>
            <person name="Tully B.J."/>
            <person name="Wheat C.G."/>
            <person name="Glazer B.T."/>
            <person name="Huber J.A."/>
        </authorList>
    </citation>
    <scope>NUCLEOTIDE SEQUENCE [LARGE SCALE GENOMIC DNA]</scope>
</reference>
<comment type="function">
    <text evidence="6">One of the primary rRNA binding proteins, it binds specifically to the 5'-end of 16S ribosomal RNA.</text>
</comment>
<dbReference type="EMBL" id="NVUK01000006">
    <property type="protein sequence ID" value="PCI78394.1"/>
    <property type="molecule type" value="Genomic_DNA"/>
</dbReference>
<evidence type="ECO:0000313" key="7">
    <source>
        <dbReference type="EMBL" id="PCI78394.1"/>
    </source>
</evidence>
<evidence type="ECO:0000256" key="6">
    <source>
        <dbReference type="HAMAP-Rule" id="MF_01345"/>
    </source>
</evidence>
<keyword evidence="2 6" id="KW-0699">rRNA-binding</keyword>
<keyword evidence="3 6" id="KW-0694">RNA-binding</keyword>
<dbReference type="AlphaFoldDB" id="A0A2A4X7B2"/>
<dbReference type="GO" id="GO:0019843">
    <property type="term" value="F:rRNA binding"/>
    <property type="evidence" value="ECO:0007669"/>
    <property type="project" value="UniProtKB-UniRule"/>
</dbReference>
<evidence type="ECO:0000256" key="4">
    <source>
        <dbReference type="ARBA" id="ARBA00022980"/>
    </source>
</evidence>
<comment type="similarity">
    <text evidence="1 6">Belongs to the universal ribosomal protein uS17 family.</text>
</comment>
<evidence type="ECO:0000256" key="3">
    <source>
        <dbReference type="ARBA" id="ARBA00022884"/>
    </source>
</evidence>
<dbReference type="GO" id="GO:0022627">
    <property type="term" value="C:cytosolic small ribosomal subunit"/>
    <property type="evidence" value="ECO:0007669"/>
    <property type="project" value="TreeGrafter"/>
</dbReference>
<dbReference type="GO" id="GO:0006412">
    <property type="term" value="P:translation"/>
    <property type="evidence" value="ECO:0007669"/>
    <property type="project" value="UniProtKB-UniRule"/>
</dbReference>
<evidence type="ECO:0000256" key="1">
    <source>
        <dbReference type="ARBA" id="ARBA00010254"/>
    </source>
</evidence>
<proteinExistence type="inferred from homology"/>
<comment type="subunit">
    <text evidence="6">Part of the 30S ribosomal subunit.</text>
</comment>
<accession>A0A2A4X7B2</accession>
<dbReference type="CDD" id="cd00364">
    <property type="entry name" value="Ribosomal_uS17"/>
    <property type="match status" value="1"/>
</dbReference>
<evidence type="ECO:0000256" key="5">
    <source>
        <dbReference type="ARBA" id="ARBA00023274"/>
    </source>
</evidence>
<evidence type="ECO:0000313" key="8">
    <source>
        <dbReference type="Proteomes" id="UP000218775"/>
    </source>
</evidence>
<dbReference type="Pfam" id="PF00366">
    <property type="entry name" value="Ribosomal_S17"/>
    <property type="match status" value="1"/>
</dbReference>
<evidence type="ECO:0000256" key="2">
    <source>
        <dbReference type="ARBA" id="ARBA00022730"/>
    </source>
</evidence>
<dbReference type="SUPFAM" id="SSF50249">
    <property type="entry name" value="Nucleic acid-binding proteins"/>
    <property type="match status" value="1"/>
</dbReference>
<dbReference type="HAMAP" id="MF_01345_B">
    <property type="entry name" value="Ribosomal_uS17_B"/>
    <property type="match status" value="1"/>
</dbReference>
<dbReference type="InterPro" id="IPR012340">
    <property type="entry name" value="NA-bd_OB-fold"/>
</dbReference>
<dbReference type="PRINTS" id="PR00973">
    <property type="entry name" value="RIBOSOMALS17"/>
</dbReference>
<dbReference type="Proteomes" id="UP000218775">
    <property type="component" value="Unassembled WGS sequence"/>
</dbReference>
<dbReference type="PANTHER" id="PTHR10744">
    <property type="entry name" value="40S RIBOSOMAL PROTEIN S11 FAMILY MEMBER"/>
    <property type="match status" value="1"/>
</dbReference>
<dbReference type="Gene3D" id="2.40.50.140">
    <property type="entry name" value="Nucleic acid-binding proteins"/>
    <property type="match status" value="1"/>
</dbReference>
<dbReference type="GO" id="GO:0003735">
    <property type="term" value="F:structural constituent of ribosome"/>
    <property type="evidence" value="ECO:0007669"/>
    <property type="project" value="InterPro"/>
</dbReference>
<keyword evidence="4 6" id="KW-0689">Ribosomal protein</keyword>
<comment type="caution">
    <text evidence="7">The sequence shown here is derived from an EMBL/GenBank/DDBJ whole genome shotgun (WGS) entry which is preliminary data.</text>
</comment>
<organism evidence="7 8">
    <name type="scientific">Aerophobetes bacterium</name>
    <dbReference type="NCBI Taxonomy" id="2030807"/>
    <lineage>
        <taxon>Bacteria</taxon>
        <taxon>Candidatus Aerophobota</taxon>
    </lineage>
</organism>
<protein>
    <recommendedName>
        <fullName evidence="6">Small ribosomal subunit protein uS17</fullName>
    </recommendedName>
</protein>
<gene>
    <name evidence="6" type="primary">rpsQ</name>
    <name evidence="7" type="ORF">COB21_00740</name>
</gene>
<dbReference type="InterPro" id="IPR000266">
    <property type="entry name" value="Ribosomal_uS17"/>
</dbReference>
<keyword evidence="5 6" id="KW-0687">Ribonucleoprotein</keyword>